<dbReference type="Pfam" id="PF00439">
    <property type="entry name" value="Bromodomain"/>
    <property type="match status" value="1"/>
</dbReference>
<feature type="compositionally biased region" description="Polar residues" evidence="5">
    <location>
        <begin position="26"/>
        <end position="45"/>
    </location>
</feature>
<evidence type="ECO:0000256" key="5">
    <source>
        <dbReference type="SAM" id="MobiDB-lite"/>
    </source>
</evidence>
<evidence type="ECO:0000256" key="4">
    <source>
        <dbReference type="PROSITE-ProRule" id="PRU00035"/>
    </source>
</evidence>
<keyword evidence="3" id="KW-0804">Transcription</keyword>
<dbReference type="Pfam" id="PF17035">
    <property type="entry name" value="BET"/>
    <property type="match status" value="1"/>
</dbReference>
<dbReference type="KEGG" id="egu:105050441"/>
<dbReference type="AlphaFoldDB" id="A0A6I9RV69"/>
<feature type="region of interest" description="Disordered" evidence="5">
    <location>
        <begin position="368"/>
        <end position="437"/>
    </location>
</feature>
<dbReference type="Gene3D" id="1.20.920.10">
    <property type="entry name" value="Bromodomain-like"/>
    <property type="match status" value="1"/>
</dbReference>
<evidence type="ECO:0000313" key="9">
    <source>
        <dbReference type="RefSeq" id="XP_010928762.1"/>
    </source>
</evidence>
<dbReference type="PRINTS" id="PR00503">
    <property type="entry name" value="BROMODOMAIN"/>
</dbReference>
<name>A0A6I9RV69_ELAGV</name>
<dbReference type="SUPFAM" id="SSF47370">
    <property type="entry name" value="Bromodomain"/>
    <property type="match status" value="1"/>
</dbReference>
<proteinExistence type="predicted"/>
<reference evidence="9" key="1">
    <citation type="submission" date="2025-08" db="UniProtKB">
        <authorList>
            <consortium name="RefSeq"/>
        </authorList>
    </citation>
    <scope>IDENTIFICATION</scope>
</reference>
<dbReference type="PROSITE" id="PS50014">
    <property type="entry name" value="BROMODOMAIN_2"/>
    <property type="match status" value="1"/>
</dbReference>
<dbReference type="SMART" id="SM00297">
    <property type="entry name" value="BROMO"/>
    <property type="match status" value="1"/>
</dbReference>
<keyword evidence="8" id="KW-1185">Reference proteome</keyword>
<feature type="domain" description="Bromo" evidence="6">
    <location>
        <begin position="224"/>
        <end position="296"/>
    </location>
</feature>
<keyword evidence="1" id="KW-0805">Transcription regulation</keyword>
<keyword evidence="2 4" id="KW-0103">Bromodomain</keyword>
<organism evidence="8 9">
    <name type="scientific">Elaeis guineensis var. tenera</name>
    <name type="common">Oil palm</name>
    <dbReference type="NCBI Taxonomy" id="51953"/>
    <lineage>
        <taxon>Eukaryota</taxon>
        <taxon>Viridiplantae</taxon>
        <taxon>Streptophyta</taxon>
        <taxon>Embryophyta</taxon>
        <taxon>Tracheophyta</taxon>
        <taxon>Spermatophyta</taxon>
        <taxon>Magnoliopsida</taxon>
        <taxon>Liliopsida</taxon>
        <taxon>Arecaceae</taxon>
        <taxon>Arecoideae</taxon>
        <taxon>Cocoseae</taxon>
        <taxon>Elaeidinae</taxon>
        <taxon>Elaeis</taxon>
    </lineage>
</organism>
<dbReference type="InterPro" id="IPR036427">
    <property type="entry name" value="Bromodomain-like_sf"/>
</dbReference>
<dbReference type="InterPro" id="IPR001487">
    <property type="entry name" value="Bromodomain"/>
</dbReference>
<dbReference type="PANTHER" id="PTHR45926">
    <property type="entry name" value="OSJNBA0053K19.4 PROTEIN"/>
    <property type="match status" value="1"/>
</dbReference>
<feature type="region of interest" description="Disordered" evidence="5">
    <location>
        <begin position="531"/>
        <end position="629"/>
    </location>
</feature>
<feature type="region of interest" description="Disordered" evidence="5">
    <location>
        <begin position="16"/>
        <end position="52"/>
    </location>
</feature>
<dbReference type="FunCoup" id="A0A6I9RV69">
    <property type="interactions" value="577"/>
</dbReference>
<evidence type="ECO:0000256" key="2">
    <source>
        <dbReference type="ARBA" id="ARBA00023117"/>
    </source>
</evidence>
<sequence>MASALLASRNEPFWGERKVYMRKTPKSNPNRKPGTNRNPNPNASDHASDHPRQFHRLEPEEVPEAAAVSDDSSFNRKSVDVNHRRDSTGYIMFNISTYSKRELRELKRRLVSELEQVRSLSSRIEFGELQSSARSAGFSASGTYCGSREVTSSAAGAFPQNHPDSFAIKSSDLFSAKERAASGNKTLLPVVLPREPKRLAAAPESEKFLSAMMKKCGQILTKLMKHKKSMWFNSPVDVVGMGLHDYFQIIKQPMDLGTVRSKLSNGLYPSPLEFAADIRLTFNNALIYNPEGHEVHELADQFLRLFDGLFGPAYEKYEKQQRAIAREEEERHRVSSWSRAPVVESAVRPEPVDPVILPPAATPAPILPLLQAPPPVQAKQPPLHPLQSPPPVQAKQPPLHPLQSPQQQSQLPQQRPVVGRVMMGKQPKPKAKDPNKRAMSFEEKRKLSQGLQNLPQEKMAQVLQIVRKRNVDPAQHGDEIELDIEMMDTETLWELDRFLCNCKKMMSKIKRQEAMANHLISAAPPVPTENMVMAESGDRSPVAETPEAVAAKRSKKGDAIEEDVDIGDEMPCTNYPSVEIEKDAGYASSSTSSGSDSSSSSDSDSGSSDSDSDEDDARSPAVGLRSPRN</sequence>
<protein>
    <submittedName>
        <fullName evidence="9">Transcription factor GTE7</fullName>
    </submittedName>
</protein>
<evidence type="ECO:0000256" key="3">
    <source>
        <dbReference type="ARBA" id="ARBA00023163"/>
    </source>
</evidence>
<evidence type="ECO:0000259" key="7">
    <source>
        <dbReference type="PROSITE" id="PS51525"/>
    </source>
</evidence>
<dbReference type="InParanoid" id="A0A6I9RV69"/>
<dbReference type="PROSITE" id="PS51525">
    <property type="entry name" value="NET"/>
    <property type="match status" value="1"/>
</dbReference>
<evidence type="ECO:0000259" key="6">
    <source>
        <dbReference type="PROSITE" id="PS50014"/>
    </source>
</evidence>
<feature type="compositionally biased region" description="Pro residues" evidence="5">
    <location>
        <begin position="368"/>
        <end position="392"/>
    </location>
</feature>
<gene>
    <name evidence="9" type="primary">LOC105050441</name>
</gene>
<feature type="compositionally biased region" description="Low complexity" evidence="5">
    <location>
        <begin position="588"/>
        <end position="609"/>
    </location>
</feature>
<evidence type="ECO:0000313" key="8">
    <source>
        <dbReference type="Proteomes" id="UP000504607"/>
    </source>
</evidence>
<dbReference type="Proteomes" id="UP000504607">
    <property type="component" value="Chromosome 8"/>
</dbReference>
<dbReference type="Gene3D" id="1.20.1270.220">
    <property type="match status" value="1"/>
</dbReference>
<dbReference type="OrthoDB" id="21449at2759"/>
<evidence type="ECO:0000256" key="1">
    <source>
        <dbReference type="ARBA" id="ARBA00023015"/>
    </source>
</evidence>
<dbReference type="InterPro" id="IPR038336">
    <property type="entry name" value="NET_sf"/>
</dbReference>
<dbReference type="GeneID" id="105050441"/>
<accession>A0A6I9RV69</accession>
<dbReference type="RefSeq" id="XP_010928762.1">
    <property type="nucleotide sequence ID" value="XM_010930460.3"/>
</dbReference>
<dbReference type="InterPro" id="IPR027353">
    <property type="entry name" value="NET_dom"/>
</dbReference>
<feature type="compositionally biased region" description="Low complexity" evidence="5">
    <location>
        <begin position="401"/>
        <end position="414"/>
    </location>
</feature>
<feature type="domain" description="NET" evidence="7">
    <location>
        <begin position="429"/>
        <end position="510"/>
    </location>
</feature>